<dbReference type="AlphaFoldDB" id="G0S2T5"/>
<dbReference type="NCBIfam" id="TIGR00126">
    <property type="entry name" value="deoC"/>
    <property type="match status" value="1"/>
</dbReference>
<organism evidence="10">
    <name type="scientific">Chaetomium thermophilum (strain DSM 1495 / CBS 144.50 / IMI 039719)</name>
    <name type="common">Thermochaetoides thermophila</name>
    <dbReference type="NCBI Taxonomy" id="759272"/>
    <lineage>
        <taxon>Eukaryota</taxon>
        <taxon>Fungi</taxon>
        <taxon>Dikarya</taxon>
        <taxon>Ascomycota</taxon>
        <taxon>Pezizomycotina</taxon>
        <taxon>Sordariomycetes</taxon>
        <taxon>Sordariomycetidae</taxon>
        <taxon>Sordariales</taxon>
        <taxon>Chaetomiaceae</taxon>
        <taxon>Thermochaetoides</taxon>
    </lineage>
</organism>
<feature type="active site" description="Proton donor/acceptor" evidence="8">
    <location>
        <position position="215"/>
    </location>
</feature>
<accession>G0S2T5</accession>
<keyword evidence="3" id="KW-0963">Cytoplasm</keyword>
<dbReference type="HAMAP" id="MF_00114">
    <property type="entry name" value="DeoC_type1"/>
    <property type="match status" value="1"/>
</dbReference>
<evidence type="ECO:0000256" key="1">
    <source>
        <dbReference type="ARBA" id="ARBA00010936"/>
    </source>
</evidence>
<dbReference type="GeneID" id="18255880"/>
<dbReference type="GO" id="GO:0009264">
    <property type="term" value="P:deoxyribonucleotide catabolic process"/>
    <property type="evidence" value="ECO:0007669"/>
    <property type="project" value="InterPro"/>
</dbReference>
<feature type="active site" description="Schiff-base intermediate with acetaldehyde" evidence="8">
    <location>
        <position position="176"/>
    </location>
</feature>
<sequence length="269" mass="28987">MATKPATARITVSLRDIAQCIDHSLLQPSLTDAEVEAGLCIAKEYGVAAACIKPYCIPAARKAFAGSSVRVCAVISFPHGNSTTSIKVAEAREAVQAGAHEIDMVVNMGKVLGGDWDYVREEIRAVNDAVTGTRVADEPDGETGLLKVIFENDFLQDEHIVRLCQICTELRVAFVKTSSGYGFVKQRNGMYTYKGATIPHLKLMKEHSGPEVQLKAAGGIRTLDEVLAIMSLGVSRIGCSATVAILEEAKQRGITNEPTEVEFSFPEES</sequence>
<evidence type="ECO:0000256" key="3">
    <source>
        <dbReference type="ARBA" id="ARBA00022490"/>
    </source>
</evidence>
<dbReference type="UniPathway" id="UPA00002">
    <property type="reaction ID" value="UER00468"/>
</dbReference>
<dbReference type="InterPro" id="IPR002915">
    <property type="entry name" value="DeoC/FbaB/LacD_aldolase"/>
</dbReference>
<dbReference type="SMART" id="SM01133">
    <property type="entry name" value="DeoC"/>
    <property type="match status" value="1"/>
</dbReference>
<name>G0S2T5_CHATD</name>
<dbReference type="EMBL" id="GL988040">
    <property type="protein sequence ID" value="EGS22318.1"/>
    <property type="molecule type" value="Genomic_DNA"/>
</dbReference>
<dbReference type="PIRSF" id="PIRSF001357">
    <property type="entry name" value="DeoC"/>
    <property type="match status" value="1"/>
</dbReference>
<comment type="similarity">
    <text evidence="1">Belongs to the DeoC/FbaB aldolase family. DeoC type 1 subfamily.</text>
</comment>
<dbReference type="SUPFAM" id="SSF51569">
    <property type="entry name" value="Aldolase"/>
    <property type="match status" value="1"/>
</dbReference>
<dbReference type="GO" id="GO:0005737">
    <property type="term" value="C:cytoplasm"/>
    <property type="evidence" value="ECO:0007669"/>
    <property type="project" value="InterPro"/>
</dbReference>
<dbReference type="InterPro" id="IPR011343">
    <property type="entry name" value="DeoC"/>
</dbReference>
<keyword evidence="4" id="KW-0456">Lyase</keyword>
<reference evidence="9 10" key="1">
    <citation type="journal article" date="2011" name="Cell">
        <title>Insight into structure and assembly of the nuclear pore complex by utilizing the genome of a eukaryotic thermophile.</title>
        <authorList>
            <person name="Amlacher S."/>
            <person name="Sarges P."/>
            <person name="Flemming D."/>
            <person name="van Noort V."/>
            <person name="Kunze R."/>
            <person name="Devos D.P."/>
            <person name="Arumugam M."/>
            <person name="Bork P."/>
            <person name="Hurt E."/>
        </authorList>
    </citation>
    <scope>NUCLEOTIDE SEQUENCE [LARGE SCALE GENOMIC DNA]</scope>
    <source>
        <strain evidence="10">DSM 1495 / CBS 144.50 / IMI 039719</strain>
    </source>
</reference>
<dbReference type="PANTHER" id="PTHR10889">
    <property type="entry name" value="DEOXYRIBOSE-PHOSPHATE ALDOLASE"/>
    <property type="match status" value="1"/>
</dbReference>
<dbReference type="InterPro" id="IPR028581">
    <property type="entry name" value="DeoC_typeI"/>
</dbReference>
<dbReference type="EC" id="4.1.2.4" evidence="2"/>
<dbReference type="Gene3D" id="3.20.20.70">
    <property type="entry name" value="Aldolase class I"/>
    <property type="match status" value="1"/>
</dbReference>
<evidence type="ECO:0000313" key="9">
    <source>
        <dbReference type="EMBL" id="EGS22318.1"/>
    </source>
</evidence>
<keyword evidence="5 8" id="KW-0704">Schiff base</keyword>
<proteinExistence type="inferred from homology"/>
<evidence type="ECO:0000256" key="6">
    <source>
        <dbReference type="ARBA" id="ARBA00032755"/>
    </source>
</evidence>
<dbReference type="GO" id="GO:0004139">
    <property type="term" value="F:deoxyribose-phosphate aldolase activity"/>
    <property type="evidence" value="ECO:0007669"/>
    <property type="project" value="UniProtKB-EC"/>
</dbReference>
<protein>
    <recommendedName>
        <fullName evidence="2">deoxyribose-phosphate aldolase</fullName>
        <ecNumber evidence="2">4.1.2.4</ecNumber>
    </recommendedName>
    <alternativeName>
        <fullName evidence="6">2-deoxy-D-ribose 5-phosphate aldolase</fullName>
    </alternativeName>
</protein>
<evidence type="ECO:0000256" key="7">
    <source>
        <dbReference type="ARBA" id="ARBA00048791"/>
    </source>
</evidence>
<dbReference type="InterPro" id="IPR013785">
    <property type="entry name" value="Aldolase_TIM"/>
</dbReference>
<keyword evidence="10" id="KW-1185">Reference proteome</keyword>
<gene>
    <name evidence="9" type="ORF">CTHT_0018420</name>
</gene>
<evidence type="ECO:0000256" key="2">
    <source>
        <dbReference type="ARBA" id="ARBA00012515"/>
    </source>
</evidence>
<dbReference type="OrthoDB" id="70823at2759"/>
<dbReference type="PANTHER" id="PTHR10889:SF1">
    <property type="entry name" value="DEOXYRIBOSE-PHOSPHATE ALDOLASE"/>
    <property type="match status" value="1"/>
</dbReference>
<dbReference type="KEGG" id="cthr:CTHT_0018420"/>
<dbReference type="HOGENOM" id="CLU_053595_0_2_1"/>
<dbReference type="RefSeq" id="XP_006692337.1">
    <property type="nucleotide sequence ID" value="XM_006692274.1"/>
</dbReference>
<evidence type="ECO:0000313" key="10">
    <source>
        <dbReference type="Proteomes" id="UP000008066"/>
    </source>
</evidence>
<evidence type="ECO:0000256" key="5">
    <source>
        <dbReference type="ARBA" id="ARBA00023270"/>
    </source>
</evidence>
<dbReference type="STRING" id="759272.G0S2T5"/>
<dbReference type="Proteomes" id="UP000008066">
    <property type="component" value="Unassembled WGS sequence"/>
</dbReference>
<evidence type="ECO:0000256" key="8">
    <source>
        <dbReference type="PIRSR" id="PIRSR001357-50"/>
    </source>
</evidence>
<dbReference type="eggNOG" id="KOG3981">
    <property type="taxonomic scope" value="Eukaryota"/>
</dbReference>
<dbReference type="GO" id="GO:0016052">
    <property type="term" value="P:carbohydrate catabolic process"/>
    <property type="evidence" value="ECO:0007669"/>
    <property type="project" value="TreeGrafter"/>
</dbReference>
<dbReference type="OMA" id="AAYCVNP"/>
<dbReference type="Pfam" id="PF01791">
    <property type="entry name" value="DeoC"/>
    <property type="match status" value="1"/>
</dbReference>
<evidence type="ECO:0000256" key="4">
    <source>
        <dbReference type="ARBA" id="ARBA00023239"/>
    </source>
</evidence>
<dbReference type="GO" id="GO:0046386">
    <property type="term" value="P:deoxyribose phosphate catabolic process"/>
    <property type="evidence" value="ECO:0007669"/>
    <property type="project" value="UniProtKB-UniPathway"/>
</dbReference>
<comment type="catalytic activity">
    <reaction evidence="7">
        <text>2-deoxy-D-ribose 5-phosphate = D-glyceraldehyde 3-phosphate + acetaldehyde</text>
        <dbReference type="Rhea" id="RHEA:12821"/>
        <dbReference type="ChEBI" id="CHEBI:15343"/>
        <dbReference type="ChEBI" id="CHEBI:59776"/>
        <dbReference type="ChEBI" id="CHEBI:62877"/>
        <dbReference type="EC" id="4.1.2.4"/>
    </reaction>
</comment>
<dbReference type="CDD" id="cd00959">
    <property type="entry name" value="DeoC"/>
    <property type="match status" value="1"/>
</dbReference>